<dbReference type="AlphaFoldDB" id="A0A183HF24"/>
<dbReference type="InterPro" id="IPR011990">
    <property type="entry name" value="TPR-like_helical_dom_sf"/>
</dbReference>
<reference evidence="2 3" key="2">
    <citation type="submission" date="2018-11" db="EMBL/GenBank/DDBJ databases">
        <authorList>
            <consortium name="Pathogen Informatics"/>
        </authorList>
    </citation>
    <scope>NUCLEOTIDE SEQUENCE [LARGE SCALE GENOMIC DNA]</scope>
</reference>
<reference evidence="4" key="1">
    <citation type="submission" date="2016-06" db="UniProtKB">
        <authorList>
            <consortium name="WormBaseParasite"/>
        </authorList>
    </citation>
    <scope>IDENTIFICATION</scope>
</reference>
<keyword evidence="3" id="KW-1185">Reference proteome</keyword>
<dbReference type="Gene3D" id="1.25.40.10">
    <property type="entry name" value="Tetratricopeptide repeat domain"/>
    <property type="match status" value="1"/>
</dbReference>
<feature type="compositionally biased region" description="Basic and acidic residues" evidence="1">
    <location>
        <begin position="188"/>
        <end position="198"/>
    </location>
</feature>
<organism evidence="4">
    <name type="scientific">Onchocerca flexuosa</name>
    <dbReference type="NCBI Taxonomy" id="387005"/>
    <lineage>
        <taxon>Eukaryota</taxon>
        <taxon>Metazoa</taxon>
        <taxon>Ecdysozoa</taxon>
        <taxon>Nematoda</taxon>
        <taxon>Chromadorea</taxon>
        <taxon>Rhabditida</taxon>
        <taxon>Spirurina</taxon>
        <taxon>Spiruromorpha</taxon>
        <taxon>Filarioidea</taxon>
        <taxon>Onchocercidae</taxon>
        <taxon>Onchocerca</taxon>
    </lineage>
</organism>
<protein>
    <submittedName>
        <fullName evidence="4">Ubiquitin conjugation factor E4 B</fullName>
    </submittedName>
</protein>
<dbReference type="Proteomes" id="UP000267606">
    <property type="component" value="Unassembled WGS sequence"/>
</dbReference>
<accession>A0A183HF24</accession>
<dbReference type="WBParaSite" id="OFLC_0000608501-mRNA-1">
    <property type="protein sequence ID" value="OFLC_0000608501-mRNA-1"/>
    <property type="gene ID" value="OFLC_0000608501"/>
</dbReference>
<sequence>IFCRKSVKLDEENGIALNQLGLLIQDVSPSCALLYFLLADNASLPFVGAYTNVISLLKQQKDQKKENPTIIVLEHCFTCFRQSYFEELSTKCLEYLILQLETRHAFHVALSINIIILAATTLPKKGKETESQCLSKLFFRISEITIQNLQEWYAAETGAADLRRRRASSSDGSVDEVEIEEKEERRFSRSSSLEKDVVSEDETTVETGESNLSNQNHETQHRIQTLLVALLHAASSLAPHVYNDRVPSALQCQYEDFCQQLIQLLNLLELHLEGESESLWQLGGSTPWCLLPRFLQTFVQSSQTPVKFNEFFIYSPKNSVKENKMKNMAKLWLAHDSEKVMKFLAY</sequence>
<dbReference type="STRING" id="387005.A0A183HF24"/>
<evidence type="ECO:0000256" key="1">
    <source>
        <dbReference type="SAM" id="MobiDB-lite"/>
    </source>
</evidence>
<proteinExistence type="predicted"/>
<evidence type="ECO:0000313" key="3">
    <source>
        <dbReference type="Proteomes" id="UP000267606"/>
    </source>
</evidence>
<feature type="region of interest" description="Disordered" evidence="1">
    <location>
        <begin position="188"/>
        <end position="217"/>
    </location>
</feature>
<evidence type="ECO:0000313" key="4">
    <source>
        <dbReference type="WBParaSite" id="OFLC_0000608501-mRNA-1"/>
    </source>
</evidence>
<name>A0A183HF24_9BILA</name>
<feature type="compositionally biased region" description="Polar residues" evidence="1">
    <location>
        <begin position="205"/>
        <end position="217"/>
    </location>
</feature>
<gene>
    <name evidence="2" type="ORF">OFLC_LOCUS6086</name>
</gene>
<dbReference type="EMBL" id="UZAJ01005589">
    <property type="protein sequence ID" value="VDO45346.1"/>
    <property type="molecule type" value="Genomic_DNA"/>
</dbReference>
<dbReference type="SUPFAM" id="SSF48452">
    <property type="entry name" value="TPR-like"/>
    <property type="match status" value="1"/>
</dbReference>
<evidence type="ECO:0000313" key="2">
    <source>
        <dbReference type="EMBL" id="VDO45346.1"/>
    </source>
</evidence>